<feature type="domain" description="Autotransporter" evidence="4">
    <location>
        <begin position="1245"/>
        <end position="1521"/>
    </location>
</feature>
<dbReference type="SUPFAM" id="SSF103515">
    <property type="entry name" value="Autotransporter"/>
    <property type="match status" value="1"/>
</dbReference>
<dbReference type="InterPro" id="IPR012332">
    <property type="entry name" value="Autotransporter_pectin_lyase_C"/>
</dbReference>
<name>A0A370LD49_9HYPH</name>
<dbReference type="Gene3D" id="2.160.20.20">
    <property type="match status" value="2"/>
</dbReference>
<proteinExistence type="predicted"/>
<dbReference type="SUPFAM" id="SSF51126">
    <property type="entry name" value="Pectin lyase-like"/>
    <property type="match status" value="4"/>
</dbReference>
<dbReference type="PANTHER" id="PTHR35037:SF3">
    <property type="entry name" value="C-TERMINAL REGION OF AIDA-LIKE PROTEIN"/>
    <property type="match status" value="1"/>
</dbReference>
<dbReference type="EMBL" id="QQTP01000001">
    <property type="protein sequence ID" value="RDJ29808.1"/>
    <property type="molecule type" value="Genomic_DNA"/>
</dbReference>
<dbReference type="InterPro" id="IPR006315">
    <property type="entry name" value="OM_autotransptr_brl_dom"/>
</dbReference>
<feature type="compositionally biased region" description="Low complexity" evidence="2">
    <location>
        <begin position="1114"/>
        <end position="1128"/>
    </location>
</feature>
<dbReference type="GO" id="GO:0019867">
    <property type="term" value="C:outer membrane"/>
    <property type="evidence" value="ECO:0007669"/>
    <property type="project" value="InterPro"/>
</dbReference>
<dbReference type="Proteomes" id="UP000255207">
    <property type="component" value="Unassembled WGS sequence"/>
</dbReference>
<dbReference type="InterPro" id="IPR013425">
    <property type="entry name" value="Autotrns_rpt"/>
</dbReference>
<feature type="signal peptide" evidence="3">
    <location>
        <begin position="1"/>
        <end position="32"/>
    </location>
</feature>
<keyword evidence="1 3" id="KW-0732">Signal</keyword>
<dbReference type="NCBIfam" id="TIGR01414">
    <property type="entry name" value="autotrans_barl"/>
    <property type="match status" value="1"/>
</dbReference>
<dbReference type="OrthoDB" id="9804931at2"/>
<feature type="compositionally biased region" description="Pro residues" evidence="2">
    <location>
        <begin position="1097"/>
        <end position="1111"/>
    </location>
</feature>
<keyword evidence="6" id="KW-1185">Reference proteome</keyword>
<organism evidence="5 6">
    <name type="scientific">Bosea caraganae</name>
    <dbReference type="NCBI Taxonomy" id="2763117"/>
    <lineage>
        <taxon>Bacteria</taxon>
        <taxon>Pseudomonadati</taxon>
        <taxon>Pseudomonadota</taxon>
        <taxon>Alphaproteobacteria</taxon>
        <taxon>Hyphomicrobiales</taxon>
        <taxon>Boseaceae</taxon>
        <taxon>Bosea</taxon>
    </lineage>
</organism>
<evidence type="ECO:0000256" key="1">
    <source>
        <dbReference type="ARBA" id="ARBA00022729"/>
    </source>
</evidence>
<gene>
    <name evidence="5" type="ORF">DWE98_04585</name>
</gene>
<sequence>MPTLPVRHLRGALLVTASTLAMTIALAPSAQAQGTITYGSGESRNAPIAMTGNTTLEVPNGQQYISIQAGVISGAFGIVKTGGGALRLDGDNTYTGGTNHTAGLLLVGHQNALGTGALTMAHGTSLSIGAGITVNNATMITGSVSMISAGGTHGGVISGSGELNTSGFDRLILSGNNVYTGGTTVQRGILALGSANAAGTGSITLGTNADVGLALTGHTYANNVVLQGGVIIAESASELSGTISGTGPLRKRGTGALTLSGSNSHAYTDLNQGALRVANSGALGAGVLRMSGGTTLQLDDAITVANRIDLQGDAGFQVAAGAATISGAIGEAGRFMGITKTGAGELALTGVNTYTGNTRVQAGQLTFAELGALSQNSFLMIDAGATAQFRATQTIGDLSGAGRLDIGDSGAIVGYLGSSSHFSGIIEGDGHFHKIGSGELRLSGDGSRLTGDIQVMNGTLRVDGTLGDLNGVRNSINVAEGGTLTGNGHLGAVWVHDGGILRGIQGDSLRMHSLNLSAGSVIDVELTTPGATAGLFEVNNNLVLDGRVNVANYGTFGQGVYRLVNYGGTLTDNGLEIGTVPGGTDRSQLAVQTSVVGEVNIVNAALTERLFWDGSDISRWNNGRVDGGAGTWSGDIDSFTTVDGASNGRQAPTPGFVIFQNTGGMVIVDDGHSPIEVTGMQFAADGYGLMGGRIQINDPETIIRVGDGTEVGAGYTAIIGSVLTGSGRLVKTDYGTLVLTGANDYAGGTEVRHGTLVGNSTSLQGDIANNARLVFDQQGDGQYRGLISGSGTLVKTGAGLLDATARDHVVGSTVIEQGVLEVSGGSQLGAVRNDGALSVHAGADGSFASEMSGSGEFWKRGIGNLTLTGTNTYSGGTRISDGTLTGAASSFGTGAIVNDAALVIDQAVDGSFGGGIHGSGAFTKQGAGTLTLTGVNDLEGATTVAAGRLVLNGSLLNSAVTVQSGAVISGNGATADLTVLAGGTIAPGNSVGSFTVGGNLVLAPGSTYAAEIAGNGDADSIMVAGQATIGGSRLAVTALDPRVSYQNGQSYIVLMAAGGINGSFAEAVTQSAFIDVSIDQTTEAVAVSIKVKDGEPQPDPGTDPQPNPEPGTDPGSNPGSQPGPGANPTREPPTLFGRVAQTRNQLSTARALDTLPQVGGTLALYNSLLMQDAPGARAAFDQLSGEIHASAKTALVEESGAVRAGAIDRLRSAFGSVGAAPMATMSYGFSADKATAATGPMPKRPQAERFAVWGQGYGSFGHSDGNRNAARLSRSSGGLMVGADVAVFDNLRFGALAGYSRSEFDAKGRVDSGSSDNYHLGLYGGGQWGGIGLRAGASYTWHDVDTRRTVSFTGFGDSLKGGYNAGTAQVFGELGYRVDLGRVALEPFAGLAYVNLHSDGFTEQGGAAALAAHGSDTSVGFSTLGLRVSSSLQVQGMELTLRGTLGWRHAFGDTTPLATLAFAGSRAFSVAGVPVAKNAALVETGLDLAIGNSTTLGLSYTGQLAGDAQDHAFKGNLAVKF</sequence>
<comment type="caution">
    <text evidence="5">The sequence shown here is derived from an EMBL/GenBank/DDBJ whole genome shotgun (WGS) entry which is preliminary data.</text>
</comment>
<dbReference type="InterPro" id="IPR051551">
    <property type="entry name" value="Autotransporter_adhesion"/>
</dbReference>
<dbReference type="InterPro" id="IPR005546">
    <property type="entry name" value="Autotransporte_beta"/>
</dbReference>
<dbReference type="SMART" id="SM00869">
    <property type="entry name" value="Autotransporter"/>
    <property type="match status" value="1"/>
</dbReference>
<feature type="chain" id="PRO_5030068628" evidence="3">
    <location>
        <begin position="33"/>
        <end position="1521"/>
    </location>
</feature>
<evidence type="ECO:0000259" key="4">
    <source>
        <dbReference type="PROSITE" id="PS51208"/>
    </source>
</evidence>
<evidence type="ECO:0000313" key="5">
    <source>
        <dbReference type="EMBL" id="RDJ29808.1"/>
    </source>
</evidence>
<dbReference type="PANTHER" id="PTHR35037">
    <property type="entry name" value="C-TERMINAL REGION OF AIDA-LIKE PROTEIN"/>
    <property type="match status" value="1"/>
</dbReference>
<accession>A0A370LD49</accession>
<dbReference type="Pfam" id="PF03797">
    <property type="entry name" value="Autotransporter"/>
    <property type="match status" value="1"/>
</dbReference>
<dbReference type="Gene3D" id="2.40.128.130">
    <property type="entry name" value="Autotransporter beta-domain"/>
    <property type="match status" value="1"/>
</dbReference>
<feature type="region of interest" description="Disordered" evidence="2">
    <location>
        <begin position="1091"/>
        <end position="1135"/>
    </location>
</feature>
<protein>
    <submittedName>
        <fullName evidence="5">Autotransporter domain-containing protein</fullName>
    </submittedName>
</protein>
<dbReference type="InterPro" id="IPR036709">
    <property type="entry name" value="Autotransporte_beta_dom_sf"/>
</dbReference>
<evidence type="ECO:0000256" key="3">
    <source>
        <dbReference type="SAM" id="SignalP"/>
    </source>
</evidence>
<evidence type="ECO:0000256" key="2">
    <source>
        <dbReference type="SAM" id="MobiDB-lite"/>
    </source>
</evidence>
<dbReference type="NCBIfam" id="TIGR02601">
    <property type="entry name" value="autotrns_rpt"/>
    <property type="match status" value="7"/>
</dbReference>
<dbReference type="PROSITE" id="PS51208">
    <property type="entry name" value="AUTOTRANSPORTER"/>
    <property type="match status" value="1"/>
</dbReference>
<reference evidence="6" key="1">
    <citation type="submission" date="2018-07" db="EMBL/GenBank/DDBJ databases">
        <authorList>
            <person name="Safronova V.I."/>
            <person name="Chirak E.R."/>
            <person name="Sazanova A.L."/>
        </authorList>
    </citation>
    <scope>NUCLEOTIDE SEQUENCE [LARGE SCALE GENOMIC DNA]</scope>
    <source>
        <strain evidence="6">RCAM04685</strain>
    </source>
</reference>
<dbReference type="Pfam" id="PF12951">
    <property type="entry name" value="PATR"/>
    <property type="match status" value="8"/>
</dbReference>
<dbReference type="InterPro" id="IPR011050">
    <property type="entry name" value="Pectin_lyase_fold/virulence"/>
</dbReference>
<evidence type="ECO:0000313" key="6">
    <source>
        <dbReference type="Proteomes" id="UP000255207"/>
    </source>
</evidence>